<dbReference type="AlphaFoldDB" id="A0A5J4SAM7"/>
<feature type="transmembrane region" description="Helical" evidence="1">
    <location>
        <begin position="42"/>
        <end position="60"/>
    </location>
</feature>
<evidence type="ECO:0000256" key="1">
    <source>
        <dbReference type="SAM" id="Phobius"/>
    </source>
</evidence>
<keyword evidence="1" id="KW-1133">Transmembrane helix</keyword>
<comment type="caution">
    <text evidence="2">The sequence shown here is derived from an EMBL/GenBank/DDBJ whole genome shotgun (WGS) entry which is preliminary data.</text>
</comment>
<dbReference type="EMBL" id="SNRY01000283">
    <property type="protein sequence ID" value="KAA6343179.1"/>
    <property type="molecule type" value="Genomic_DNA"/>
</dbReference>
<proteinExistence type="predicted"/>
<sequence length="131" mass="15249">MGKILIPFESLASFRAFYFCLPVSIIYLYLHSKINDKIKFLAFSYFLLCFISIVININLFPENTDINMHPFNRLIIHNLIASFFILSAWIALNSSIEYRWSIVRSAFNGFIITLIIGYLVYILVIMRILPG</sequence>
<gene>
    <name evidence="2" type="ORF">EZS27_009118</name>
</gene>
<evidence type="ECO:0000313" key="2">
    <source>
        <dbReference type="EMBL" id="KAA6343179.1"/>
    </source>
</evidence>
<organism evidence="2">
    <name type="scientific">termite gut metagenome</name>
    <dbReference type="NCBI Taxonomy" id="433724"/>
    <lineage>
        <taxon>unclassified sequences</taxon>
        <taxon>metagenomes</taxon>
        <taxon>organismal metagenomes</taxon>
    </lineage>
</organism>
<reference evidence="2" key="1">
    <citation type="submission" date="2019-03" db="EMBL/GenBank/DDBJ databases">
        <title>Single cell metagenomics reveals metabolic interactions within the superorganism composed of flagellate Streblomastix strix and complex community of Bacteroidetes bacteria on its surface.</title>
        <authorList>
            <person name="Treitli S.C."/>
            <person name="Kolisko M."/>
            <person name="Husnik F."/>
            <person name="Keeling P."/>
            <person name="Hampl V."/>
        </authorList>
    </citation>
    <scope>NUCLEOTIDE SEQUENCE</scope>
    <source>
        <strain evidence="2">STM</strain>
    </source>
</reference>
<feature type="transmembrane region" description="Helical" evidence="1">
    <location>
        <begin position="106"/>
        <end position="129"/>
    </location>
</feature>
<feature type="transmembrane region" description="Helical" evidence="1">
    <location>
        <begin position="12"/>
        <end position="30"/>
    </location>
</feature>
<protein>
    <submittedName>
        <fullName evidence="2">Uncharacterized protein</fullName>
    </submittedName>
</protein>
<keyword evidence="1" id="KW-0812">Transmembrane</keyword>
<name>A0A5J4SAM7_9ZZZZ</name>
<accession>A0A5J4SAM7</accession>
<keyword evidence="1" id="KW-0472">Membrane</keyword>
<feature type="transmembrane region" description="Helical" evidence="1">
    <location>
        <begin position="75"/>
        <end position="94"/>
    </location>
</feature>